<dbReference type="AlphaFoldDB" id="A0A3P3QE68"/>
<dbReference type="EMBL" id="RRCF01000004">
    <property type="protein sequence ID" value="RRJ19496.1"/>
    <property type="molecule type" value="Genomic_DNA"/>
</dbReference>
<keyword evidence="1" id="KW-0175">Coiled coil</keyword>
<name>A0A3P3QE68_9GAMM</name>
<feature type="coiled-coil region" evidence="1">
    <location>
        <begin position="144"/>
        <end position="215"/>
    </location>
</feature>
<accession>A0A3P3QE68</accession>
<dbReference type="Proteomes" id="UP000276260">
    <property type="component" value="Unassembled WGS sequence"/>
</dbReference>
<evidence type="ECO:0000313" key="3">
    <source>
        <dbReference type="Proteomes" id="UP000276260"/>
    </source>
</evidence>
<organism evidence="2 3">
    <name type="scientific">Rheinheimera mesophila</name>
    <dbReference type="NCBI Taxonomy" id="1547515"/>
    <lineage>
        <taxon>Bacteria</taxon>
        <taxon>Pseudomonadati</taxon>
        <taxon>Pseudomonadota</taxon>
        <taxon>Gammaproteobacteria</taxon>
        <taxon>Chromatiales</taxon>
        <taxon>Chromatiaceae</taxon>
        <taxon>Rheinheimera</taxon>
    </lineage>
</organism>
<keyword evidence="3" id="KW-1185">Reference proteome</keyword>
<dbReference type="Pfam" id="PF10973">
    <property type="entry name" value="DUF2799"/>
    <property type="match status" value="1"/>
</dbReference>
<proteinExistence type="predicted"/>
<comment type="caution">
    <text evidence="2">The sequence shown here is derived from an EMBL/GenBank/DDBJ whole genome shotgun (WGS) entry which is preliminary data.</text>
</comment>
<reference evidence="2 3" key="1">
    <citation type="submission" date="2018-11" db="EMBL/GenBank/DDBJ databases">
        <title>Draft genome analysis of Rheinheimera mesophila isolated from an industrial waste site.</title>
        <authorList>
            <person name="Yu Q."/>
            <person name="Qi Y."/>
            <person name="Zhang H."/>
            <person name="Lu Y."/>
            <person name="Pu J."/>
        </authorList>
    </citation>
    <scope>NUCLEOTIDE SEQUENCE [LARGE SCALE GENOMIC DNA]</scope>
    <source>
        <strain evidence="2 3">IITR13</strain>
    </source>
</reference>
<dbReference type="OrthoDB" id="5917215at2"/>
<evidence type="ECO:0000313" key="2">
    <source>
        <dbReference type="EMBL" id="RRJ19496.1"/>
    </source>
</evidence>
<dbReference type="InterPro" id="IPR021242">
    <property type="entry name" value="DUF2799"/>
</dbReference>
<evidence type="ECO:0000256" key="1">
    <source>
        <dbReference type="SAM" id="Coils"/>
    </source>
</evidence>
<protein>
    <submittedName>
        <fullName evidence="2">DUF2799 domain-containing protein</fullName>
    </submittedName>
</protein>
<sequence>MYLLRLSAISRCLIMKKYKGTGLMKQGVVLIAVLALSGCSSISPEECQVGDWFAIGKTDGQQGIASSKFRSYQKDCAEHGVSSDFQAYQRGHAEGVLLYCTYDEGRELGQSGGSYNKVCTGALEPQFRLGYDRGRAWYQAESALFNLQKTLQQNADTIERLEQRIDDNSKQLSVLKDKQQKQQVLDENRNLQQELRQLNQMQGQLQADLKQAELQFSLIQQGG</sequence>
<gene>
    <name evidence="2" type="ORF">EIK76_13650</name>
</gene>